<dbReference type="Proteomes" id="UP000002668">
    <property type="component" value="Genome"/>
</dbReference>
<dbReference type="InParanoid" id="E5ACD4"/>
<reference evidence="5" key="1">
    <citation type="journal article" date="2011" name="Nat. Commun.">
        <title>Effector diversification within compartments of the Leptosphaeria maculans genome affected by Repeat-Induced Point mutations.</title>
        <authorList>
            <person name="Rouxel T."/>
            <person name="Grandaubert J."/>
            <person name="Hane J.K."/>
            <person name="Hoede C."/>
            <person name="van de Wouw A.P."/>
            <person name="Couloux A."/>
            <person name="Dominguez V."/>
            <person name="Anthouard V."/>
            <person name="Bally P."/>
            <person name="Bourras S."/>
            <person name="Cozijnsen A.J."/>
            <person name="Ciuffetti L.M."/>
            <person name="Degrave A."/>
            <person name="Dilmaghani A."/>
            <person name="Duret L."/>
            <person name="Fudal I."/>
            <person name="Goodwin S.B."/>
            <person name="Gout L."/>
            <person name="Glaser N."/>
            <person name="Linglin J."/>
            <person name="Kema G.H.J."/>
            <person name="Lapalu N."/>
            <person name="Lawrence C.B."/>
            <person name="May K."/>
            <person name="Meyer M."/>
            <person name="Ollivier B."/>
            <person name="Poulain J."/>
            <person name="Schoch C.L."/>
            <person name="Simon A."/>
            <person name="Spatafora J.W."/>
            <person name="Stachowiak A."/>
            <person name="Turgeon B.G."/>
            <person name="Tyler B.M."/>
            <person name="Vincent D."/>
            <person name="Weissenbach J."/>
            <person name="Amselem J."/>
            <person name="Quesneville H."/>
            <person name="Oliver R.P."/>
            <person name="Wincker P."/>
            <person name="Balesdent M.-H."/>
            <person name="Howlett B.J."/>
        </authorList>
    </citation>
    <scope>NUCLEOTIDE SEQUENCE [LARGE SCALE GENOMIC DNA]</scope>
    <source>
        <strain evidence="5">JN3 / isolate v23.1.3 / race Av1-4-5-6-7-8</strain>
    </source>
</reference>
<dbReference type="GeneID" id="13286162"/>
<evidence type="ECO:0000256" key="2">
    <source>
        <dbReference type="ARBA" id="ARBA00023242"/>
    </source>
</evidence>
<gene>
    <name evidence="4" type="ORF">LEMA_P009230.1</name>
</gene>
<dbReference type="eggNOG" id="ENOG502SMC4">
    <property type="taxonomic scope" value="Eukaryota"/>
</dbReference>
<dbReference type="AlphaFoldDB" id="E5ACD4"/>
<dbReference type="InterPro" id="IPR036864">
    <property type="entry name" value="Zn2-C6_fun-type_DNA-bd_sf"/>
</dbReference>
<name>E5ACD4_LEPMJ</name>
<dbReference type="OrthoDB" id="5386330at2759"/>
<dbReference type="Pfam" id="PF11951">
    <property type="entry name" value="Fungal_trans_2"/>
    <property type="match status" value="1"/>
</dbReference>
<dbReference type="SUPFAM" id="SSF57701">
    <property type="entry name" value="Zn2/Cys6 DNA-binding domain"/>
    <property type="match status" value="1"/>
</dbReference>
<dbReference type="GO" id="GO:0005634">
    <property type="term" value="C:nucleus"/>
    <property type="evidence" value="ECO:0007669"/>
    <property type="project" value="UniProtKB-SubCell"/>
</dbReference>
<dbReference type="GO" id="GO:0008270">
    <property type="term" value="F:zinc ion binding"/>
    <property type="evidence" value="ECO:0007669"/>
    <property type="project" value="InterPro"/>
</dbReference>
<dbReference type="PANTHER" id="PTHR37534">
    <property type="entry name" value="TRANSCRIPTIONAL ACTIVATOR PROTEIN UGA3"/>
    <property type="match status" value="1"/>
</dbReference>
<evidence type="ECO:0000256" key="3">
    <source>
        <dbReference type="SAM" id="MobiDB-lite"/>
    </source>
</evidence>
<sequence length="619" mass="68882">MSMLPESREKKADKQCWDCLKRRLVCDRTIPRCRKCQNGGKQCLGYGEEKPLQWVPVGKITARRSKNSSTLPSTALLPPSKGSTLGRVAHVPPNQPIDGGSVNLNGPSSPTPPCEDENEDLAFWQSAFGVVLPTQDDDSQHLTKEQHDTVICSLAPIHARILKDIDRMFRAGSRARIEDIVARGLHDEAAKLLHTQRQPVKILEHLLIFMRSEKLPYYDFLSDETAQVVQAVHYYNSRIHPDVLASAELAPNPAMTMFPLQALHVLPPTVHHTFVCMSVNHFIHSLPVGADKQIAVANRLKLYHHRGAAIRSLNYYISQDRTRCSDVTIASILMFMSVDLQSPLHTDWRSHALAMQYVVNLRGGFKNLLKQAPFLAPTLVTHILIITMANTCSPASDQVQPGIASDDMIIAEYTDLYNHIFPYTLCPPELFTAVLQINDLRAKTSISITSLDARDFSLALEAHNLLNSITSFVPEAWAQPGTYYDEFLTIGTIYQAATVIYCIMALQSLTLLSPSPSLNSTRSSHGERLLANLQRGLQSPRLAKFLAWPLVVAGVEAGYRGAGARNWIDVMLGDMSRSLGTNSPLKARTILRRYWRKDVPGWEACFDCRDATVLACGIC</sequence>
<evidence type="ECO:0000313" key="5">
    <source>
        <dbReference type="Proteomes" id="UP000002668"/>
    </source>
</evidence>
<evidence type="ECO:0000256" key="1">
    <source>
        <dbReference type="ARBA" id="ARBA00004123"/>
    </source>
</evidence>
<comment type="subcellular location">
    <subcellularLocation>
        <location evidence="1">Nucleus</location>
    </subcellularLocation>
</comment>
<accession>E5ACD4</accession>
<dbReference type="EMBL" id="FP929139">
    <property type="protein sequence ID" value="CBY02136.1"/>
    <property type="molecule type" value="Genomic_DNA"/>
</dbReference>
<dbReference type="InterPro" id="IPR021858">
    <property type="entry name" value="Fun_TF"/>
</dbReference>
<dbReference type="OMA" id="CFERPYC"/>
<dbReference type="PANTHER" id="PTHR37534:SF48">
    <property type="entry name" value="FINGER DOMAIN PROTEIN, PUTATIVE-RELATED"/>
    <property type="match status" value="1"/>
</dbReference>
<dbReference type="GO" id="GO:0000976">
    <property type="term" value="F:transcription cis-regulatory region binding"/>
    <property type="evidence" value="ECO:0007669"/>
    <property type="project" value="TreeGrafter"/>
</dbReference>
<keyword evidence="5" id="KW-1185">Reference proteome</keyword>
<dbReference type="CDD" id="cd00067">
    <property type="entry name" value="GAL4"/>
    <property type="match status" value="1"/>
</dbReference>
<dbReference type="GO" id="GO:0000981">
    <property type="term" value="F:DNA-binding transcription factor activity, RNA polymerase II-specific"/>
    <property type="evidence" value="ECO:0007669"/>
    <property type="project" value="InterPro"/>
</dbReference>
<proteinExistence type="predicted"/>
<keyword evidence="2" id="KW-0539">Nucleus</keyword>
<dbReference type="VEuPathDB" id="FungiDB:LEMA_P009230.1"/>
<feature type="region of interest" description="Disordered" evidence="3">
    <location>
        <begin position="64"/>
        <end position="116"/>
    </location>
</feature>
<dbReference type="GO" id="GO:0045944">
    <property type="term" value="P:positive regulation of transcription by RNA polymerase II"/>
    <property type="evidence" value="ECO:0007669"/>
    <property type="project" value="TreeGrafter"/>
</dbReference>
<protein>
    <submittedName>
        <fullName evidence="4">Uncharacterized protein</fullName>
    </submittedName>
</protein>
<dbReference type="InterPro" id="IPR001138">
    <property type="entry name" value="Zn2Cys6_DnaBD"/>
</dbReference>
<evidence type="ECO:0000313" key="4">
    <source>
        <dbReference type="EMBL" id="CBY02136.1"/>
    </source>
</evidence>
<dbReference type="HOGENOM" id="CLU_021916_2_1_1"/>
<organism evidence="4 5">
    <name type="scientific">Leptosphaeria maculans (strain JN3 / isolate v23.1.3 / race Av1-4-5-6-7-8)</name>
    <name type="common">Blackleg fungus</name>
    <name type="synonym">Phoma lingam</name>
    <dbReference type="NCBI Taxonomy" id="985895"/>
    <lineage>
        <taxon>Eukaryota</taxon>
        <taxon>Fungi</taxon>
        <taxon>Dikarya</taxon>
        <taxon>Ascomycota</taxon>
        <taxon>Pezizomycotina</taxon>
        <taxon>Dothideomycetes</taxon>
        <taxon>Pleosporomycetidae</taxon>
        <taxon>Pleosporales</taxon>
        <taxon>Pleosporineae</taxon>
        <taxon>Leptosphaeriaceae</taxon>
        <taxon>Plenodomus</taxon>
        <taxon>Plenodomus lingam/Leptosphaeria maculans species complex</taxon>
    </lineage>
</organism>